<keyword evidence="1" id="KW-0812">Transmembrane</keyword>
<reference evidence="2 3" key="1">
    <citation type="journal article" date="2016" name="Nat. Commun.">
        <title>Thousands of microbial genomes shed light on interconnected biogeochemical processes in an aquifer system.</title>
        <authorList>
            <person name="Anantharaman K."/>
            <person name="Brown C.T."/>
            <person name="Hug L.A."/>
            <person name="Sharon I."/>
            <person name="Castelle C.J."/>
            <person name="Probst A.J."/>
            <person name="Thomas B.C."/>
            <person name="Singh A."/>
            <person name="Wilkins M.J."/>
            <person name="Karaoz U."/>
            <person name="Brodie E.L."/>
            <person name="Williams K.H."/>
            <person name="Hubbard S.S."/>
            <person name="Banfield J.F."/>
        </authorList>
    </citation>
    <scope>NUCLEOTIDE SEQUENCE [LARGE SCALE GENOMIC DNA]</scope>
</reference>
<name>A0A1G1Z6F3_9BACT</name>
<evidence type="ECO:0000256" key="1">
    <source>
        <dbReference type="SAM" id="Phobius"/>
    </source>
</evidence>
<dbReference type="STRING" id="1797690.A3B23_00595"/>
<keyword evidence="1" id="KW-0472">Membrane</keyword>
<evidence type="ECO:0000313" key="3">
    <source>
        <dbReference type="Proteomes" id="UP000178744"/>
    </source>
</evidence>
<dbReference type="Proteomes" id="UP000178744">
    <property type="component" value="Unassembled WGS sequence"/>
</dbReference>
<organism evidence="2 3">
    <name type="scientific">Candidatus Colwellbacteria bacterium RIFCSPLOWO2_01_FULL_48_10</name>
    <dbReference type="NCBI Taxonomy" id="1797690"/>
    <lineage>
        <taxon>Bacteria</taxon>
        <taxon>Candidatus Colwelliibacteriota</taxon>
    </lineage>
</organism>
<feature type="transmembrane region" description="Helical" evidence="1">
    <location>
        <begin position="22"/>
        <end position="43"/>
    </location>
</feature>
<dbReference type="AlphaFoldDB" id="A0A1G1Z6F3"/>
<keyword evidence="1" id="KW-1133">Transmembrane helix</keyword>
<accession>A0A1G1Z6F3</accession>
<gene>
    <name evidence="2" type="ORF">A3B23_00595</name>
</gene>
<protein>
    <submittedName>
        <fullName evidence="2">Uncharacterized protein</fullName>
    </submittedName>
</protein>
<evidence type="ECO:0000313" key="2">
    <source>
        <dbReference type="EMBL" id="OGY60198.1"/>
    </source>
</evidence>
<dbReference type="EMBL" id="MHIY01000005">
    <property type="protein sequence ID" value="OGY60198.1"/>
    <property type="molecule type" value="Genomic_DNA"/>
</dbReference>
<proteinExistence type="predicted"/>
<sequence length="456" mass="53084">MNKFATFISIIDRFLADHWQDIIFMSAGVLVVIVIVMLIRRGWLMRVNHRFMHGITWTTLELKFPKENTKSPKAMEQVFASLHGNYSFGLNFRKKWLVGELENWFSIEIVGRSTGIKFYVRTFSQYKNMVESAFFAQYPEIEIKEVPDYMDEFPHDLPNKEYDIFATDYYMKNSDIFPIKTYEFFESPAEEKELDPMATITEAVSNLKEGETILLQLLFRATGDPHYPHRQNEIQSFISKMTGRPAEHASGSGFFNAIFVWTTNFLQAVNPLETKELKWSESHEEKSMFSYRILSPGENVIMKAVENKASKSLFEGILRFIYIDNRNDFTQQNVAAIFGAVTQFSDRSTNSLGPVGGTFTISDKINFFKVSKKHILKKWRLERRKRKMFHAYRERHMPEHEYHHFGELPFETSVFSTEELATIFHPPGTPITVTQRLEPVTAKRVGPPLSLPILEE</sequence>
<comment type="caution">
    <text evidence="2">The sequence shown here is derived from an EMBL/GenBank/DDBJ whole genome shotgun (WGS) entry which is preliminary data.</text>
</comment>